<proteinExistence type="predicted"/>
<evidence type="ECO:0000256" key="3">
    <source>
        <dbReference type="SAM" id="MobiDB-lite"/>
    </source>
</evidence>
<dbReference type="EMBL" id="SFCI01000193">
    <property type="protein sequence ID" value="TFY81605.1"/>
    <property type="molecule type" value="Genomic_DNA"/>
</dbReference>
<feature type="compositionally biased region" description="Polar residues" evidence="3">
    <location>
        <begin position="356"/>
        <end position="366"/>
    </location>
</feature>
<dbReference type="Gene3D" id="1.25.40.270">
    <property type="entry name" value="Vacuolar protein sorting-associated protein vta1"/>
    <property type="match status" value="1"/>
</dbReference>
<feature type="compositionally biased region" description="Basic and acidic residues" evidence="3">
    <location>
        <begin position="231"/>
        <end position="251"/>
    </location>
</feature>
<evidence type="ECO:0000313" key="6">
    <source>
        <dbReference type="Proteomes" id="UP000298061"/>
    </source>
</evidence>
<dbReference type="PANTHER" id="PTHR46009:SF1">
    <property type="entry name" value="VACUOLAR PROTEIN SORTING-ASSOCIATED PROTEIN VTA1 HOMOLOG"/>
    <property type="match status" value="1"/>
</dbReference>
<evidence type="ECO:0000256" key="1">
    <source>
        <dbReference type="ARBA" id="ARBA00004308"/>
    </source>
</evidence>
<dbReference type="GO" id="GO:0032511">
    <property type="term" value="P:late endosome to vacuole transport via multivesicular body sorting pathway"/>
    <property type="evidence" value="ECO:0007669"/>
    <property type="project" value="InterPro"/>
</dbReference>
<dbReference type="AlphaFoldDB" id="A0A4Z0A4H4"/>
<keyword evidence="6" id="KW-1185">Reference proteome</keyword>
<dbReference type="GO" id="GO:0005771">
    <property type="term" value="C:multivesicular body"/>
    <property type="evidence" value="ECO:0007669"/>
    <property type="project" value="TreeGrafter"/>
</dbReference>
<comment type="caution">
    <text evidence="5">The sequence shown here is derived from an EMBL/GenBank/DDBJ whole genome shotgun (WGS) entry which is preliminary data.</text>
</comment>
<dbReference type="Proteomes" id="UP000298061">
    <property type="component" value="Unassembled WGS sequence"/>
</dbReference>
<feature type="region of interest" description="Disordered" evidence="3">
    <location>
        <begin position="162"/>
        <end position="469"/>
    </location>
</feature>
<feature type="compositionally biased region" description="Polar residues" evidence="3">
    <location>
        <begin position="214"/>
        <end position="223"/>
    </location>
</feature>
<dbReference type="Pfam" id="PF04652">
    <property type="entry name" value="Vta1"/>
    <property type="match status" value="1"/>
</dbReference>
<keyword evidence="2" id="KW-0472">Membrane</keyword>
<reference evidence="5 6" key="1">
    <citation type="submission" date="2019-02" db="EMBL/GenBank/DDBJ databases">
        <title>Genome sequencing of the rare red list fungi Hericium alpestre (H. flagellum).</title>
        <authorList>
            <person name="Buettner E."/>
            <person name="Kellner H."/>
        </authorList>
    </citation>
    <scope>NUCLEOTIDE SEQUENCE [LARGE SCALE GENOMIC DNA]</scope>
    <source>
        <strain evidence="5 6">DSM 108284</strain>
    </source>
</reference>
<feature type="compositionally biased region" description="Low complexity" evidence="3">
    <location>
        <begin position="268"/>
        <end position="278"/>
    </location>
</feature>
<feature type="compositionally biased region" description="Low complexity" evidence="3">
    <location>
        <begin position="309"/>
        <end position="338"/>
    </location>
</feature>
<protein>
    <recommendedName>
        <fullName evidence="4">Vta1/callose synthase N-terminal domain-containing protein</fullName>
    </recommendedName>
</protein>
<feature type="compositionally biased region" description="Low complexity" evidence="3">
    <location>
        <begin position="408"/>
        <end position="430"/>
    </location>
</feature>
<feature type="compositionally biased region" description="Basic residues" evidence="3">
    <location>
        <begin position="453"/>
        <end position="469"/>
    </location>
</feature>
<evidence type="ECO:0000256" key="2">
    <source>
        <dbReference type="ARBA" id="ARBA00023136"/>
    </source>
</evidence>
<organism evidence="5 6">
    <name type="scientific">Hericium alpestre</name>
    <dbReference type="NCBI Taxonomy" id="135208"/>
    <lineage>
        <taxon>Eukaryota</taxon>
        <taxon>Fungi</taxon>
        <taxon>Dikarya</taxon>
        <taxon>Basidiomycota</taxon>
        <taxon>Agaricomycotina</taxon>
        <taxon>Agaricomycetes</taxon>
        <taxon>Russulales</taxon>
        <taxon>Hericiaceae</taxon>
        <taxon>Hericium</taxon>
    </lineage>
</organism>
<name>A0A4Z0A4H4_9AGAM</name>
<accession>A0A4Z0A4H4</accession>
<gene>
    <name evidence="5" type="ORF">EWM64_g2404</name>
</gene>
<feature type="compositionally biased region" description="Polar residues" evidence="3">
    <location>
        <begin position="181"/>
        <end position="191"/>
    </location>
</feature>
<dbReference type="InterPro" id="IPR039431">
    <property type="entry name" value="Vta1/CALS_N"/>
</dbReference>
<sequence length="469" mass="49362">MSTSYLGLPPIPADLKPLTPFLQRADELKSQEPVISYWCIYHAAQIGISLRAPSPANRAFLSALLTALESLRSSIGSHDAVDIESVSTAYVENFALRVFASADNEDRSGRATRGTAKKFVAASNFLEVLKVFEDKSAWESHEEKVRYAKWKAADIAKAFREGRKPTAGPADATPPPEVDQSPLTQLPSVPSQPHAVRTPSPPRHPHRDDFTHVPSASPSTVTGATPPFASHEYDQRARVSGELEGKDREDEGFYETPRKAVHFPPPSSSSVAVNGSASTLSTVGEEPSAPMPISRAHVNAGAPSGRDNSPPSSLSSASSTSSRKSRRSWTTSLNAAQSPPAPTAPSTGSGKRRSRTGSLSSATSPSGAVHGPPRPSSPTHFVPRSSPPSSATGVGFGSSPPVPPPPGYVSAASAPPVPAGYAAPPAVYVAHPTGHAGPSAADPTHSRAAQLRRPSRPRPLHPNRRPRQS</sequence>
<dbReference type="STRING" id="135208.A0A4Z0A4H4"/>
<dbReference type="PANTHER" id="PTHR46009">
    <property type="entry name" value="VACUOLAR PROTEIN SORTING-ASSOCIATED PROTEIN VTA1 HOMOLOG"/>
    <property type="match status" value="1"/>
</dbReference>
<evidence type="ECO:0000313" key="5">
    <source>
        <dbReference type="EMBL" id="TFY81605.1"/>
    </source>
</evidence>
<dbReference type="InterPro" id="IPR044538">
    <property type="entry name" value="Vta1-like"/>
</dbReference>
<dbReference type="InterPro" id="IPR023175">
    <property type="entry name" value="Vta1/CALS_N_sf"/>
</dbReference>
<dbReference type="OrthoDB" id="391137at2759"/>
<comment type="subcellular location">
    <subcellularLocation>
        <location evidence="1">Endomembrane system</location>
    </subcellularLocation>
</comment>
<feature type="domain" description="Vta1/callose synthase N-terminal" evidence="4">
    <location>
        <begin position="18"/>
        <end position="161"/>
    </location>
</feature>
<evidence type="ECO:0000259" key="4">
    <source>
        <dbReference type="Pfam" id="PF04652"/>
    </source>
</evidence>